<dbReference type="EMBL" id="KL197740">
    <property type="protein sequence ID" value="KDQ52396.1"/>
    <property type="molecule type" value="Genomic_DNA"/>
</dbReference>
<evidence type="ECO:0000313" key="1">
    <source>
        <dbReference type="EMBL" id="KDQ52396.1"/>
    </source>
</evidence>
<sequence length="85" mass="9578">MKERKVDPLIQIHGLTSLNLVVPRQSRPIPTHRFTCLSTTIRDSHLQNNLGSITSRSSVQDPPLFSHYTNLCDASRLGDRIHMSA</sequence>
<evidence type="ECO:0000313" key="2">
    <source>
        <dbReference type="Proteomes" id="UP000027265"/>
    </source>
</evidence>
<reference evidence="2" key="1">
    <citation type="journal article" date="2014" name="Proc. Natl. Acad. Sci. U.S.A.">
        <title>Extensive sampling of basidiomycete genomes demonstrates inadequacy of the white-rot/brown-rot paradigm for wood decay fungi.</title>
        <authorList>
            <person name="Riley R."/>
            <person name="Salamov A.A."/>
            <person name="Brown D.W."/>
            <person name="Nagy L.G."/>
            <person name="Floudas D."/>
            <person name="Held B.W."/>
            <person name="Levasseur A."/>
            <person name="Lombard V."/>
            <person name="Morin E."/>
            <person name="Otillar R."/>
            <person name="Lindquist E.A."/>
            <person name="Sun H."/>
            <person name="LaButti K.M."/>
            <person name="Schmutz J."/>
            <person name="Jabbour D."/>
            <person name="Luo H."/>
            <person name="Baker S.E."/>
            <person name="Pisabarro A.G."/>
            <person name="Walton J.D."/>
            <person name="Blanchette R.A."/>
            <person name="Henrissat B."/>
            <person name="Martin F."/>
            <person name="Cullen D."/>
            <person name="Hibbett D.S."/>
            <person name="Grigoriev I.V."/>
        </authorList>
    </citation>
    <scope>NUCLEOTIDE SEQUENCE [LARGE SCALE GENOMIC DNA]</scope>
    <source>
        <strain evidence="2">MUCL 33604</strain>
    </source>
</reference>
<protein>
    <submittedName>
        <fullName evidence="1">Uncharacterized protein</fullName>
    </submittedName>
</protein>
<dbReference type="InParanoid" id="A0A067PPZ8"/>
<proteinExistence type="predicted"/>
<dbReference type="HOGENOM" id="CLU_2512945_0_0_1"/>
<organism evidence="1 2">
    <name type="scientific">Jaapia argillacea MUCL 33604</name>
    <dbReference type="NCBI Taxonomy" id="933084"/>
    <lineage>
        <taxon>Eukaryota</taxon>
        <taxon>Fungi</taxon>
        <taxon>Dikarya</taxon>
        <taxon>Basidiomycota</taxon>
        <taxon>Agaricomycotina</taxon>
        <taxon>Agaricomycetes</taxon>
        <taxon>Agaricomycetidae</taxon>
        <taxon>Jaapiales</taxon>
        <taxon>Jaapiaceae</taxon>
        <taxon>Jaapia</taxon>
    </lineage>
</organism>
<dbReference type="Proteomes" id="UP000027265">
    <property type="component" value="Unassembled WGS sequence"/>
</dbReference>
<gene>
    <name evidence="1" type="ORF">JAAARDRAFT_482495</name>
</gene>
<accession>A0A067PPZ8</accession>
<keyword evidence="2" id="KW-1185">Reference proteome</keyword>
<name>A0A067PPZ8_9AGAM</name>
<dbReference type="AlphaFoldDB" id="A0A067PPZ8"/>